<reference evidence="3 4" key="1">
    <citation type="submission" date="2018-08" db="EMBL/GenBank/DDBJ databases">
        <title>A genome reference for cultivated species of the human gut microbiota.</title>
        <authorList>
            <person name="Zou Y."/>
            <person name="Xue W."/>
            <person name="Luo G."/>
        </authorList>
    </citation>
    <scope>NUCLEOTIDE SEQUENCE [LARGE SCALE GENOMIC DNA]</scope>
    <source>
        <strain evidence="3 4">AF22-21</strain>
    </source>
</reference>
<dbReference type="SUPFAM" id="SSF49265">
    <property type="entry name" value="Fibronectin type III"/>
    <property type="match status" value="1"/>
</dbReference>
<keyword evidence="1" id="KW-0732">Signal</keyword>
<dbReference type="InterPro" id="IPR003961">
    <property type="entry name" value="FN3_dom"/>
</dbReference>
<dbReference type="Gene3D" id="2.60.40.10">
    <property type="entry name" value="Immunoglobulins"/>
    <property type="match status" value="1"/>
</dbReference>
<dbReference type="Pfam" id="PF00041">
    <property type="entry name" value="fn3"/>
    <property type="match status" value="1"/>
</dbReference>
<proteinExistence type="predicted"/>
<dbReference type="Proteomes" id="UP000283295">
    <property type="component" value="Unassembled WGS sequence"/>
</dbReference>
<protein>
    <recommendedName>
        <fullName evidence="2">Fibronectin type-III domain-containing protein</fullName>
    </recommendedName>
</protein>
<comment type="caution">
    <text evidence="3">The sequence shown here is derived from an EMBL/GenBank/DDBJ whole genome shotgun (WGS) entry which is preliminary data.</text>
</comment>
<dbReference type="OrthoDB" id="7820733at2"/>
<gene>
    <name evidence="3" type="ORF">DWX94_05795</name>
</gene>
<accession>A0A412ISP0</accession>
<dbReference type="InterPro" id="IPR036116">
    <property type="entry name" value="FN3_sf"/>
</dbReference>
<dbReference type="AlphaFoldDB" id="A0A412ISP0"/>
<feature type="domain" description="Fibronectin type-III" evidence="2">
    <location>
        <begin position="542"/>
        <end position="613"/>
    </location>
</feature>
<evidence type="ECO:0000259" key="2">
    <source>
        <dbReference type="Pfam" id="PF00041"/>
    </source>
</evidence>
<evidence type="ECO:0000313" key="3">
    <source>
        <dbReference type="EMBL" id="RGS43115.1"/>
    </source>
</evidence>
<organism evidence="3 4">
    <name type="scientific">Coprococcus eutactus</name>
    <dbReference type="NCBI Taxonomy" id="33043"/>
    <lineage>
        <taxon>Bacteria</taxon>
        <taxon>Bacillati</taxon>
        <taxon>Bacillota</taxon>
        <taxon>Clostridia</taxon>
        <taxon>Lachnospirales</taxon>
        <taxon>Lachnospiraceae</taxon>
        <taxon>Coprococcus</taxon>
    </lineage>
</organism>
<dbReference type="InterPro" id="IPR013783">
    <property type="entry name" value="Ig-like_fold"/>
</dbReference>
<sequence>MTMKHFRRLTFLLSFILILTAGGVVAMAANNGPCEDEERSFAYVQFYNSEKDDIIYVYSFRTPQEGTATSAKGAVYDKKTNTLTLTNCNMPDYRLTTNMMGDNFKIKLVGTSHIGMLSAWGDFYGGSVEIIGDGKLYVNEQQKMSSAVLLQPEGTKSYFRISGNAEVYVYAGKTDGSIVIADYTTVSDCFVVNGLTGLKKEQASEMRYDEIQAIIVDMENSYDCHVYTKGDNGKKYTVEDYVRTYYNDDGSIKAENVKGYTLYELMLMPGYTDKYYMREIDATDGIFDPEKYGYTDTEENVNGYSYRSTMPAKVYIDQNTGDRCVFMRDAVDDSYKEFENFKYDIKGELGDVTDKYGNVMSYCMVEKSKDNVKFTDVEFDDPDYLLSQGYKISGELEYIKGLYKVYSNAKSAVLTSKTQTVCKHTSKVNKVTKKATMTTDGIITTTCKSCGKKLSTSKIAKVSTVKLSAVSCVYNGKVRTPAVQVKDSAGKALVKNTDYKVTYSAGRKSVGKYLVKVTFAGSKYSGSKRMAFEINPKGTMIVKKAAGKNSIAIRWSAQKVETSGYQIQCSTDSRFRKSNRTATLRNNATTYYKISKCNTGSVYYVRVRTYKNVKVSGKVVKIYSAWSKVVAIKAK</sequence>
<feature type="chain" id="PRO_5019393245" description="Fibronectin type-III domain-containing protein" evidence="1">
    <location>
        <begin position="29"/>
        <end position="635"/>
    </location>
</feature>
<name>A0A412ISP0_9FIRM</name>
<evidence type="ECO:0000313" key="4">
    <source>
        <dbReference type="Proteomes" id="UP000283295"/>
    </source>
</evidence>
<dbReference type="EMBL" id="QRVK01000010">
    <property type="protein sequence ID" value="RGS43115.1"/>
    <property type="molecule type" value="Genomic_DNA"/>
</dbReference>
<evidence type="ECO:0000256" key="1">
    <source>
        <dbReference type="SAM" id="SignalP"/>
    </source>
</evidence>
<feature type="signal peptide" evidence="1">
    <location>
        <begin position="1"/>
        <end position="28"/>
    </location>
</feature>